<dbReference type="EMBL" id="JAUQSZ010000003">
    <property type="protein sequence ID" value="MDO7841949.1"/>
    <property type="molecule type" value="Genomic_DNA"/>
</dbReference>
<evidence type="ECO:0000313" key="4">
    <source>
        <dbReference type="Proteomes" id="UP001176468"/>
    </source>
</evidence>
<sequence length="365" mass="38149">MELVAQKGSAAARVTPPLENRLETFPEFGPDPGALRAWKYIPNGLLPQAPLVVVLHGCTQGAASYDDGSGWSRLADTCGFALLYPEQQAANNPQRCFNWFAPDDIRRGQGEASSIRHMITAMIATYDLDPARVYITGLSAGGAMTSVMLATYPETFAAGAIIAGLAYGSATGVADALARMRGQGFPAEAALVDLVRNAAPAPVRFPSISIWHGAADTVVVPENAKRLTAQWRGVHGLSSAPARSDTFSGSMRQSWTDPSGTTRIESFLVPGMGHGVPLATRGAEACGVPGPFMLEAGISSTREIARFFGLLSQTPMSAAPPAASVGRTPVSYETPAVDVSAAPPKPGKGISDVIEDALRAAGLMR</sequence>
<dbReference type="PANTHER" id="PTHR43037">
    <property type="entry name" value="UNNAMED PRODUCT-RELATED"/>
    <property type="match status" value="1"/>
</dbReference>
<name>A0ABT8ZWJ4_9SPHN</name>
<evidence type="ECO:0000256" key="2">
    <source>
        <dbReference type="ARBA" id="ARBA00022801"/>
    </source>
</evidence>
<dbReference type="Proteomes" id="UP001176468">
    <property type="component" value="Unassembled WGS sequence"/>
</dbReference>
<evidence type="ECO:0000256" key="1">
    <source>
        <dbReference type="ARBA" id="ARBA00022729"/>
    </source>
</evidence>
<proteinExistence type="predicted"/>
<comment type="caution">
    <text evidence="3">The sequence shown here is derived from an EMBL/GenBank/DDBJ whole genome shotgun (WGS) entry which is preliminary data.</text>
</comment>
<gene>
    <name evidence="3" type="ORF">Q5H94_06405</name>
</gene>
<accession>A0ABT8ZWJ4</accession>
<keyword evidence="2" id="KW-0378">Hydrolase</keyword>
<organism evidence="3 4">
    <name type="scientific">Sphingomonas immobilis</name>
    <dbReference type="NCBI Taxonomy" id="3063997"/>
    <lineage>
        <taxon>Bacteria</taxon>
        <taxon>Pseudomonadati</taxon>
        <taxon>Pseudomonadota</taxon>
        <taxon>Alphaproteobacteria</taxon>
        <taxon>Sphingomonadales</taxon>
        <taxon>Sphingomonadaceae</taxon>
        <taxon>Sphingomonas</taxon>
    </lineage>
</organism>
<dbReference type="PANTHER" id="PTHR43037:SF1">
    <property type="entry name" value="BLL1128 PROTEIN"/>
    <property type="match status" value="1"/>
</dbReference>
<dbReference type="SUPFAM" id="SSF53474">
    <property type="entry name" value="alpha/beta-Hydrolases"/>
    <property type="match status" value="2"/>
</dbReference>
<reference evidence="3" key="1">
    <citation type="submission" date="2023-07" db="EMBL/GenBank/DDBJ databases">
        <authorList>
            <person name="Kim M.K."/>
        </authorList>
    </citation>
    <scope>NUCLEOTIDE SEQUENCE</scope>
    <source>
        <strain evidence="3">CA1-15</strain>
    </source>
</reference>
<dbReference type="InterPro" id="IPR050955">
    <property type="entry name" value="Plant_Biomass_Hydrol_Est"/>
</dbReference>
<dbReference type="Pfam" id="PF10503">
    <property type="entry name" value="Esterase_PHB"/>
    <property type="match status" value="1"/>
</dbReference>
<protein>
    <submittedName>
        <fullName evidence="3">PHB depolymerase family esterase</fullName>
    </submittedName>
</protein>
<dbReference type="Gene3D" id="3.40.50.1820">
    <property type="entry name" value="alpha/beta hydrolase"/>
    <property type="match status" value="1"/>
</dbReference>
<keyword evidence="1" id="KW-0732">Signal</keyword>
<dbReference type="InterPro" id="IPR029058">
    <property type="entry name" value="AB_hydrolase_fold"/>
</dbReference>
<dbReference type="InterPro" id="IPR010126">
    <property type="entry name" value="Esterase_phb"/>
</dbReference>
<dbReference type="RefSeq" id="WP_304560404.1">
    <property type="nucleotide sequence ID" value="NZ_JAUQSZ010000003.1"/>
</dbReference>
<keyword evidence="4" id="KW-1185">Reference proteome</keyword>
<dbReference type="NCBIfam" id="TIGR01840">
    <property type="entry name" value="esterase_phb"/>
    <property type="match status" value="1"/>
</dbReference>
<evidence type="ECO:0000313" key="3">
    <source>
        <dbReference type="EMBL" id="MDO7841949.1"/>
    </source>
</evidence>